<gene>
    <name evidence="5" type="ORF">U0070_006035</name>
</gene>
<dbReference type="AlphaFoldDB" id="A0AAW0IBG8"/>
<comment type="subcellular location">
    <subcellularLocation>
        <location evidence="1">Cytoplasm</location>
    </subcellularLocation>
</comment>
<name>A0AAW0IBG8_MYOGA</name>
<feature type="domain" description="Tubby N-terminal" evidence="4">
    <location>
        <begin position="205"/>
        <end position="260"/>
    </location>
</feature>
<dbReference type="Pfam" id="PF16322">
    <property type="entry name" value="Tub_N"/>
    <property type="match status" value="1"/>
</dbReference>
<feature type="compositionally biased region" description="Low complexity" evidence="3">
    <location>
        <begin position="249"/>
        <end position="262"/>
    </location>
</feature>
<comment type="caution">
    <text evidence="5">The sequence shown here is derived from an EMBL/GenBank/DDBJ whole genome shotgun (WGS) entry which is preliminary data.</text>
</comment>
<keyword evidence="6" id="KW-1185">Reference proteome</keyword>
<feature type="region of interest" description="Disordered" evidence="3">
    <location>
        <begin position="1"/>
        <end position="46"/>
    </location>
</feature>
<feature type="region of interest" description="Disordered" evidence="3">
    <location>
        <begin position="89"/>
        <end position="149"/>
    </location>
</feature>
<evidence type="ECO:0000256" key="1">
    <source>
        <dbReference type="ARBA" id="ARBA00004496"/>
    </source>
</evidence>
<dbReference type="InterPro" id="IPR005398">
    <property type="entry name" value="Tubby_N"/>
</dbReference>
<dbReference type="Proteomes" id="UP001488838">
    <property type="component" value="Unassembled WGS sequence"/>
</dbReference>
<dbReference type="PRINTS" id="PR01574">
    <property type="entry name" value="TUBBYPROTEIN"/>
</dbReference>
<dbReference type="GO" id="GO:0005737">
    <property type="term" value="C:cytoplasm"/>
    <property type="evidence" value="ECO:0007669"/>
    <property type="project" value="UniProtKB-SubCell"/>
</dbReference>
<organism evidence="5 6">
    <name type="scientific">Myodes glareolus</name>
    <name type="common">Bank vole</name>
    <name type="synonym">Clethrionomys glareolus</name>
    <dbReference type="NCBI Taxonomy" id="447135"/>
    <lineage>
        <taxon>Eukaryota</taxon>
        <taxon>Metazoa</taxon>
        <taxon>Chordata</taxon>
        <taxon>Craniata</taxon>
        <taxon>Vertebrata</taxon>
        <taxon>Euteleostomi</taxon>
        <taxon>Mammalia</taxon>
        <taxon>Eutheria</taxon>
        <taxon>Euarchontoglires</taxon>
        <taxon>Glires</taxon>
        <taxon>Rodentia</taxon>
        <taxon>Myomorpha</taxon>
        <taxon>Muroidea</taxon>
        <taxon>Cricetidae</taxon>
        <taxon>Arvicolinae</taxon>
        <taxon>Myodes</taxon>
    </lineage>
</organism>
<sequence length="270" mass="28397">GETGLDDSALPRRRVGAARSTSTGRGGVSAGAGPGAGRRLPLSSALGARPGACGADYLSRLGHAPARALPRPRALPLLLALRRAAQAPALGARGRGPGVQRGPRRGPAAGPGRMRSGAARELSRVPAPAPSGPGLGSRSRRPAPGRHDFQAAFRLDSLQVSEGSSSCSYQGQASSEVLKAVKEEMLPTWQQYDEGSNLRQQKLDRQRALLEQKQKKKRQEPLMVQANADGRPRSRRARQSEEQAPLVESYLSSSGSTSYQGTPCLCPGDS</sequence>
<evidence type="ECO:0000313" key="6">
    <source>
        <dbReference type="Proteomes" id="UP001488838"/>
    </source>
</evidence>
<evidence type="ECO:0000256" key="3">
    <source>
        <dbReference type="SAM" id="MobiDB-lite"/>
    </source>
</evidence>
<feature type="compositionally biased region" description="Low complexity" evidence="3">
    <location>
        <begin position="100"/>
        <end position="120"/>
    </location>
</feature>
<evidence type="ECO:0000259" key="4">
    <source>
        <dbReference type="Pfam" id="PF16322"/>
    </source>
</evidence>
<feature type="compositionally biased region" description="Gly residues" evidence="3">
    <location>
        <begin position="24"/>
        <end position="36"/>
    </location>
</feature>
<dbReference type="EMBL" id="JBBHLL010000169">
    <property type="protein sequence ID" value="KAK7811599.1"/>
    <property type="molecule type" value="Genomic_DNA"/>
</dbReference>
<proteinExistence type="predicted"/>
<protein>
    <recommendedName>
        <fullName evidence="4">Tubby N-terminal domain-containing protein</fullName>
    </recommendedName>
</protein>
<feature type="region of interest" description="Disordered" evidence="3">
    <location>
        <begin position="211"/>
        <end position="270"/>
    </location>
</feature>
<feature type="non-terminal residue" evidence="5">
    <location>
        <position position="1"/>
    </location>
</feature>
<keyword evidence="2" id="KW-0963">Cytoplasm</keyword>
<evidence type="ECO:0000256" key="2">
    <source>
        <dbReference type="ARBA" id="ARBA00022490"/>
    </source>
</evidence>
<reference evidence="5 6" key="1">
    <citation type="journal article" date="2023" name="bioRxiv">
        <title>Conserved and derived expression patterns and positive selection on dental genes reveal complex evolutionary context of ever-growing rodent molars.</title>
        <authorList>
            <person name="Calamari Z.T."/>
            <person name="Song A."/>
            <person name="Cohen E."/>
            <person name="Akter M."/>
            <person name="Roy R.D."/>
            <person name="Hallikas O."/>
            <person name="Christensen M.M."/>
            <person name="Li P."/>
            <person name="Marangoni P."/>
            <person name="Jernvall J."/>
            <person name="Klein O.D."/>
        </authorList>
    </citation>
    <scope>NUCLEOTIDE SEQUENCE [LARGE SCALE GENOMIC DNA]</scope>
    <source>
        <strain evidence="5">V071</strain>
    </source>
</reference>
<evidence type="ECO:0000313" key="5">
    <source>
        <dbReference type="EMBL" id="KAK7811599.1"/>
    </source>
</evidence>
<accession>A0AAW0IBG8</accession>